<feature type="transmembrane region" description="Helical" evidence="2">
    <location>
        <begin position="158"/>
        <end position="178"/>
    </location>
</feature>
<gene>
    <name evidence="3" type="ORF">GCM10010170_053500</name>
</gene>
<keyword evidence="2" id="KW-1133">Transmembrane helix</keyword>
<keyword evidence="2" id="KW-0472">Membrane</keyword>
<keyword evidence="4" id="KW-1185">Reference proteome</keyword>
<feature type="transmembrane region" description="Helical" evidence="2">
    <location>
        <begin position="56"/>
        <end position="78"/>
    </location>
</feature>
<name>A0ABN3GS31_9ACTN</name>
<dbReference type="EMBL" id="BAAARV010000046">
    <property type="protein sequence ID" value="GAA2359289.1"/>
    <property type="molecule type" value="Genomic_DNA"/>
</dbReference>
<proteinExistence type="predicted"/>
<evidence type="ECO:0000256" key="1">
    <source>
        <dbReference type="SAM" id="Coils"/>
    </source>
</evidence>
<dbReference type="Proteomes" id="UP001501444">
    <property type="component" value="Unassembled WGS sequence"/>
</dbReference>
<reference evidence="3 4" key="1">
    <citation type="journal article" date="2019" name="Int. J. Syst. Evol. Microbiol.">
        <title>The Global Catalogue of Microorganisms (GCM) 10K type strain sequencing project: providing services to taxonomists for standard genome sequencing and annotation.</title>
        <authorList>
            <consortium name="The Broad Institute Genomics Platform"/>
            <consortium name="The Broad Institute Genome Sequencing Center for Infectious Disease"/>
            <person name="Wu L."/>
            <person name="Ma J."/>
        </authorList>
    </citation>
    <scope>NUCLEOTIDE SEQUENCE [LARGE SCALE GENOMIC DNA]</scope>
    <source>
        <strain evidence="3 4">JCM 3272</strain>
    </source>
</reference>
<organism evidence="3 4">
    <name type="scientific">Dactylosporangium salmoneum</name>
    <dbReference type="NCBI Taxonomy" id="53361"/>
    <lineage>
        <taxon>Bacteria</taxon>
        <taxon>Bacillati</taxon>
        <taxon>Actinomycetota</taxon>
        <taxon>Actinomycetes</taxon>
        <taxon>Micromonosporales</taxon>
        <taxon>Micromonosporaceae</taxon>
        <taxon>Dactylosporangium</taxon>
    </lineage>
</organism>
<evidence type="ECO:0000313" key="3">
    <source>
        <dbReference type="EMBL" id="GAA2359289.1"/>
    </source>
</evidence>
<comment type="caution">
    <text evidence="3">The sequence shown here is derived from an EMBL/GenBank/DDBJ whole genome shotgun (WGS) entry which is preliminary data.</text>
</comment>
<keyword evidence="1" id="KW-0175">Coiled coil</keyword>
<keyword evidence="2" id="KW-0812">Transmembrane</keyword>
<sequence>MTAVVPPDEPRLTLAEQGFWSGWGRWVFVLVAAAGDVTNFRVVVAELDGELQEYQVWLLVAAFTALAIGLTHIAGAALRGAGGGGRPGSARVVVAVVLAVLWLALGAAALWIRLTHGAAGGDQLAGLDPADPLAGLDGGAPAAPAGGVPAANLDGLPMAVLFLLLYLGGGLMAFWLAWDHGPDRIAMLGRHRRLGRAERREHGRQLRSIAWAWTFGLPVTLRRRYRLWRGPQPWAYRRARSRHQRATADADRLRRLIEHARADAGRDPERREAQRAGTFAQADEFKQLARVALATRVGSPAGTSAITHQQPATPHR</sequence>
<feature type="coiled-coil region" evidence="1">
    <location>
        <begin position="236"/>
        <end position="263"/>
    </location>
</feature>
<feature type="transmembrane region" description="Helical" evidence="2">
    <location>
        <begin position="90"/>
        <end position="112"/>
    </location>
</feature>
<protein>
    <recommendedName>
        <fullName evidence="5">DUF4129 domain-containing protein</fullName>
    </recommendedName>
</protein>
<evidence type="ECO:0000313" key="4">
    <source>
        <dbReference type="Proteomes" id="UP001501444"/>
    </source>
</evidence>
<accession>A0ABN3GS31</accession>
<evidence type="ECO:0000256" key="2">
    <source>
        <dbReference type="SAM" id="Phobius"/>
    </source>
</evidence>
<dbReference type="RefSeq" id="WP_344615258.1">
    <property type="nucleotide sequence ID" value="NZ_BAAARV010000046.1"/>
</dbReference>
<evidence type="ECO:0008006" key="5">
    <source>
        <dbReference type="Google" id="ProtNLM"/>
    </source>
</evidence>